<dbReference type="GO" id="GO:0000166">
    <property type="term" value="F:nucleotide binding"/>
    <property type="evidence" value="ECO:0007669"/>
    <property type="project" value="UniProtKB-KW"/>
</dbReference>
<dbReference type="GO" id="GO:0046100">
    <property type="term" value="P:hypoxanthine metabolic process"/>
    <property type="evidence" value="ECO:0007669"/>
    <property type="project" value="TreeGrafter"/>
</dbReference>
<proteinExistence type="inferred from homology"/>
<gene>
    <name evidence="17" type="ORF">BGX16_0065</name>
</gene>
<keyword evidence="8 15" id="KW-0808">Transferase</keyword>
<dbReference type="GO" id="GO:0032264">
    <property type="term" value="P:IMP salvage"/>
    <property type="evidence" value="ECO:0007669"/>
    <property type="project" value="UniProtKB-UniPathway"/>
</dbReference>
<evidence type="ECO:0000256" key="9">
    <source>
        <dbReference type="ARBA" id="ARBA00022723"/>
    </source>
</evidence>
<dbReference type="PANTHER" id="PTHR43340:SF1">
    <property type="entry name" value="HYPOXANTHINE PHOSPHORIBOSYLTRANSFERASE"/>
    <property type="match status" value="1"/>
</dbReference>
<dbReference type="InterPro" id="IPR000836">
    <property type="entry name" value="PRTase_dom"/>
</dbReference>
<sequence length="172" mass="19065">MGDLKVLISKEDLEKRVAELAAEISAKERIDLVVGVLTGAFIFVADLVRAMSSPNLKVQFVKASSYGNGTKRSSFTVSGLEKLDVQSKNVLLIDDIFDTGHTLCDLSKAVLERGAKTVRTCALLDKPSRREVNFDIDYRGFTIENLFVVGYGLDYADAYRSLPDVCYFPEKK</sequence>
<evidence type="ECO:0000256" key="3">
    <source>
        <dbReference type="ARBA" id="ARBA00004669"/>
    </source>
</evidence>
<evidence type="ECO:0000256" key="5">
    <source>
        <dbReference type="ARBA" id="ARBA00011895"/>
    </source>
</evidence>
<evidence type="ECO:0000313" key="17">
    <source>
        <dbReference type="EMBL" id="PJJ40156.1"/>
    </source>
</evidence>
<dbReference type="GO" id="GO:0006178">
    <property type="term" value="P:guanine salvage"/>
    <property type="evidence" value="ECO:0007669"/>
    <property type="project" value="TreeGrafter"/>
</dbReference>
<dbReference type="Pfam" id="PF00156">
    <property type="entry name" value="Pribosyltran"/>
    <property type="match status" value="1"/>
</dbReference>
<dbReference type="Gene3D" id="3.40.50.2020">
    <property type="match status" value="1"/>
</dbReference>
<keyword evidence="18" id="KW-1185">Reference proteome</keyword>
<accession>A0A2M9A354</accession>
<dbReference type="UniPathway" id="UPA00591">
    <property type="reaction ID" value="UER00648"/>
</dbReference>
<dbReference type="SUPFAM" id="SSF53271">
    <property type="entry name" value="PRTase-like"/>
    <property type="match status" value="1"/>
</dbReference>
<evidence type="ECO:0000256" key="7">
    <source>
        <dbReference type="ARBA" id="ARBA00022676"/>
    </source>
</evidence>
<dbReference type="GO" id="GO:0006166">
    <property type="term" value="P:purine ribonucleoside salvage"/>
    <property type="evidence" value="ECO:0007669"/>
    <property type="project" value="UniProtKB-KW"/>
</dbReference>
<evidence type="ECO:0000256" key="8">
    <source>
        <dbReference type="ARBA" id="ARBA00022679"/>
    </source>
</evidence>
<evidence type="ECO:0000256" key="11">
    <source>
        <dbReference type="ARBA" id="ARBA00022741"/>
    </source>
</evidence>
<dbReference type="GO" id="GO:0004422">
    <property type="term" value="F:hypoxanthine phosphoribosyltransferase activity"/>
    <property type="evidence" value="ECO:0007669"/>
    <property type="project" value="InterPro"/>
</dbReference>
<name>A0A2M9A354_9BACT</name>
<dbReference type="InterPro" id="IPR005904">
    <property type="entry name" value="Hxn_phspho_trans"/>
</dbReference>
<dbReference type="EMBL" id="PGEX01000001">
    <property type="protein sequence ID" value="PJJ40156.1"/>
    <property type="molecule type" value="Genomic_DNA"/>
</dbReference>
<dbReference type="GO" id="GO:0052657">
    <property type="term" value="F:guanine phosphoribosyltransferase activity"/>
    <property type="evidence" value="ECO:0007669"/>
    <property type="project" value="RHEA"/>
</dbReference>
<dbReference type="InterPro" id="IPR050408">
    <property type="entry name" value="HGPRT"/>
</dbReference>
<dbReference type="Proteomes" id="UP000231134">
    <property type="component" value="Unassembled WGS sequence"/>
</dbReference>
<keyword evidence="6 15" id="KW-0963">Cytoplasm</keyword>
<dbReference type="NCBIfam" id="TIGR01203">
    <property type="entry name" value="HGPRTase"/>
    <property type="match status" value="1"/>
</dbReference>
<comment type="subcellular location">
    <subcellularLocation>
        <location evidence="2 15">Cytoplasm</location>
    </subcellularLocation>
</comment>
<dbReference type="GO" id="GO:0032263">
    <property type="term" value="P:GMP salvage"/>
    <property type="evidence" value="ECO:0007669"/>
    <property type="project" value="TreeGrafter"/>
</dbReference>
<dbReference type="GO" id="GO:0005829">
    <property type="term" value="C:cytosol"/>
    <property type="evidence" value="ECO:0007669"/>
    <property type="project" value="TreeGrafter"/>
</dbReference>
<evidence type="ECO:0000256" key="13">
    <source>
        <dbReference type="ARBA" id="ARBA00048811"/>
    </source>
</evidence>
<comment type="cofactor">
    <cofactor evidence="1 15">
        <name>Mg(2+)</name>
        <dbReference type="ChEBI" id="CHEBI:18420"/>
    </cofactor>
</comment>
<reference evidence="17 18" key="1">
    <citation type="submission" date="2017-11" db="EMBL/GenBank/DDBJ databases">
        <title>Animal gut microbial communities from fecal samples from Wisconsin, USA.</title>
        <authorList>
            <person name="Neumann A."/>
        </authorList>
    </citation>
    <scope>NUCLEOTIDE SEQUENCE [LARGE SCALE GENOMIC DNA]</scope>
    <source>
        <strain evidence="17 18">UWS3</strain>
    </source>
</reference>
<comment type="catalytic activity">
    <reaction evidence="13">
        <text>GMP + diphosphate = guanine + 5-phospho-alpha-D-ribose 1-diphosphate</text>
        <dbReference type="Rhea" id="RHEA:25424"/>
        <dbReference type="ChEBI" id="CHEBI:16235"/>
        <dbReference type="ChEBI" id="CHEBI:33019"/>
        <dbReference type="ChEBI" id="CHEBI:58017"/>
        <dbReference type="ChEBI" id="CHEBI:58115"/>
        <dbReference type="EC" id="2.4.2.8"/>
    </reaction>
    <physiologicalReaction direction="right-to-left" evidence="13">
        <dbReference type="Rhea" id="RHEA:25426"/>
    </physiologicalReaction>
</comment>
<evidence type="ECO:0000256" key="14">
    <source>
        <dbReference type="ARBA" id="ARBA00049402"/>
    </source>
</evidence>
<dbReference type="EC" id="2.4.2.8" evidence="5 15"/>
<evidence type="ECO:0000313" key="18">
    <source>
        <dbReference type="Proteomes" id="UP000231134"/>
    </source>
</evidence>
<keyword evidence="7 15" id="KW-0328">Glycosyltransferase</keyword>
<comment type="similarity">
    <text evidence="4 15">Belongs to the purine/pyrimidine phosphoribosyltransferase family.</text>
</comment>
<comment type="caution">
    <text evidence="17">The sequence shown here is derived from an EMBL/GenBank/DDBJ whole genome shotgun (WGS) entry which is preliminary data.</text>
</comment>
<keyword evidence="10 15" id="KW-0660">Purine salvage</keyword>
<evidence type="ECO:0000256" key="15">
    <source>
        <dbReference type="RuleBase" id="RU364099"/>
    </source>
</evidence>
<dbReference type="CDD" id="cd06223">
    <property type="entry name" value="PRTases_typeI"/>
    <property type="match status" value="1"/>
</dbReference>
<comment type="catalytic activity">
    <reaction evidence="14">
        <text>IMP + diphosphate = hypoxanthine + 5-phospho-alpha-D-ribose 1-diphosphate</text>
        <dbReference type="Rhea" id="RHEA:17973"/>
        <dbReference type="ChEBI" id="CHEBI:17368"/>
        <dbReference type="ChEBI" id="CHEBI:33019"/>
        <dbReference type="ChEBI" id="CHEBI:58017"/>
        <dbReference type="ChEBI" id="CHEBI:58053"/>
        <dbReference type="EC" id="2.4.2.8"/>
    </reaction>
    <physiologicalReaction direction="right-to-left" evidence="14">
        <dbReference type="Rhea" id="RHEA:17975"/>
    </physiologicalReaction>
</comment>
<keyword evidence="11 15" id="KW-0547">Nucleotide-binding</keyword>
<evidence type="ECO:0000256" key="12">
    <source>
        <dbReference type="ARBA" id="ARBA00022842"/>
    </source>
</evidence>
<keyword evidence="12 15" id="KW-0460">Magnesium</keyword>
<feature type="domain" description="Phosphoribosyltransferase" evidence="16">
    <location>
        <begin position="12"/>
        <end position="155"/>
    </location>
</feature>
<organism evidence="17 18">
    <name type="scientific">Hallerella succinigenes</name>
    <dbReference type="NCBI Taxonomy" id="1896222"/>
    <lineage>
        <taxon>Bacteria</taxon>
        <taxon>Pseudomonadati</taxon>
        <taxon>Fibrobacterota</taxon>
        <taxon>Fibrobacteria</taxon>
        <taxon>Fibrobacterales</taxon>
        <taxon>Fibrobacteraceae</taxon>
        <taxon>Hallerella</taxon>
    </lineage>
</organism>
<protein>
    <recommendedName>
        <fullName evidence="5 15">Hypoxanthine phosphoribosyltransferase</fullName>
        <ecNumber evidence="5 15">2.4.2.8</ecNumber>
    </recommendedName>
</protein>
<evidence type="ECO:0000256" key="1">
    <source>
        <dbReference type="ARBA" id="ARBA00001946"/>
    </source>
</evidence>
<dbReference type="PANTHER" id="PTHR43340">
    <property type="entry name" value="HYPOXANTHINE-GUANINE PHOSPHORIBOSYLTRANSFERASE"/>
    <property type="match status" value="1"/>
</dbReference>
<evidence type="ECO:0000256" key="2">
    <source>
        <dbReference type="ARBA" id="ARBA00004496"/>
    </source>
</evidence>
<dbReference type="GO" id="GO:0000287">
    <property type="term" value="F:magnesium ion binding"/>
    <property type="evidence" value="ECO:0007669"/>
    <property type="project" value="TreeGrafter"/>
</dbReference>
<evidence type="ECO:0000256" key="4">
    <source>
        <dbReference type="ARBA" id="ARBA00008391"/>
    </source>
</evidence>
<comment type="pathway">
    <text evidence="3 15">Purine metabolism; IMP biosynthesis via salvage pathway; IMP from hypoxanthine: step 1/1.</text>
</comment>
<dbReference type="OrthoDB" id="9802824at2"/>
<evidence type="ECO:0000256" key="10">
    <source>
        <dbReference type="ARBA" id="ARBA00022726"/>
    </source>
</evidence>
<evidence type="ECO:0000259" key="16">
    <source>
        <dbReference type="Pfam" id="PF00156"/>
    </source>
</evidence>
<evidence type="ECO:0000256" key="6">
    <source>
        <dbReference type="ARBA" id="ARBA00022490"/>
    </source>
</evidence>
<dbReference type="AlphaFoldDB" id="A0A2M9A354"/>
<keyword evidence="9 15" id="KW-0479">Metal-binding</keyword>
<dbReference type="InterPro" id="IPR029057">
    <property type="entry name" value="PRTase-like"/>
</dbReference>